<keyword evidence="10" id="KW-0675">Receptor</keyword>
<dbReference type="Pfam" id="PF08263">
    <property type="entry name" value="LRRNT_2"/>
    <property type="match status" value="1"/>
</dbReference>
<evidence type="ECO:0000256" key="3">
    <source>
        <dbReference type="ARBA" id="ARBA00022553"/>
    </source>
</evidence>
<evidence type="ECO:0000313" key="15">
    <source>
        <dbReference type="EMBL" id="KAG2313284.1"/>
    </source>
</evidence>
<keyword evidence="16" id="KW-1185">Reference proteome</keyword>
<dbReference type="InterPro" id="IPR001611">
    <property type="entry name" value="Leu-rich_rpt"/>
</dbReference>
<dbReference type="InterPro" id="IPR051502">
    <property type="entry name" value="RLP_Defense_Trigger"/>
</dbReference>
<evidence type="ECO:0000256" key="10">
    <source>
        <dbReference type="ARBA" id="ARBA00023170"/>
    </source>
</evidence>
<evidence type="ECO:0000259" key="14">
    <source>
        <dbReference type="Pfam" id="PF08263"/>
    </source>
</evidence>
<evidence type="ECO:0000256" key="4">
    <source>
        <dbReference type="ARBA" id="ARBA00022614"/>
    </source>
</evidence>
<keyword evidence="3" id="KW-0597">Phosphoprotein</keyword>
<evidence type="ECO:0000256" key="11">
    <source>
        <dbReference type="ARBA" id="ARBA00023180"/>
    </source>
</evidence>
<proteinExistence type="inferred from homology"/>
<dbReference type="OrthoDB" id="544346at2759"/>
<protein>
    <recommendedName>
        <fullName evidence="14">Leucine-rich repeat-containing N-terminal plant-type domain-containing protein</fullName>
    </recommendedName>
</protein>
<evidence type="ECO:0000256" key="13">
    <source>
        <dbReference type="SAM" id="SignalP"/>
    </source>
</evidence>
<dbReference type="SUPFAM" id="SSF52058">
    <property type="entry name" value="L domain-like"/>
    <property type="match status" value="1"/>
</dbReference>
<evidence type="ECO:0000313" key="16">
    <source>
        <dbReference type="Proteomes" id="UP000886595"/>
    </source>
</evidence>
<keyword evidence="4" id="KW-0433">Leucine-rich repeat</keyword>
<comment type="subcellular location">
    <subcellularLocation>
        <location evidence="1">Cell membrane</location>
        <topology evidence="1">Single-pass type I membrane protein</topology>
    </subcellularLocation>
</comment>
<feature type="transmembrane region" description="Helical" evidence="12">
    <location>
        <begin position="184"/>
        <end position="205"/>
    </location>
</feature>
<reference evidence="15 16" key="1">
    <citation type="submission" date="2020-02" db="EMBL/GenBank/DDBJ databases">
        <authorList>
            <person name="Ma Q."/>
            <person name="Huang Y."/>
            <person name="Song X."/>
            <person name="Pei D."/>
        </authorList>
    </citation>
    <scope>NUCLEOTIDE SEQUENCE [LARGE SCALE GENOMIC DNA]</scope>
    <source>
        <strain evidence="15">Sxm20200214</strain>
        <tissue evidence="15">Leaf</tissue>
    </source>
</reference>
<feature type="domain" description="Leucine-rich repeat-containing N-terminal plant-type" evidence="14">
    <location>
        <begin position="45"/>
        <end position="69"/>
    </location>
</feature>
<dbReference type="GO" id="GO:0005886">
    <property type="term" value="C:plasma membrane"/>
    <property type="evidence" value="ECO:0007669"/>
    <property type="project" value="UniProtKB-SubCell"/>
</dbReference>
<dbReference type="Pfam" id="PF00560">
    <property type="entry name" value="LRR_1"/>
    <property type="match status" value="1"/>
</dbReference>
<organism evidence="15 16">
    <name type="scientific">Brassica carinata</name>
    <name type="common">Ethiopian mustard</name>
    <name type="synonym">Abyssinian cabbage</name>
    <dbReference type="NCBI Taxonomy" id="52824"/>
    <lineage>
        <taxon>Eukaryota</taxon>
        <taxon>Viridiplantae</taxon>
        <taxon>Streptophyta</taxon>
        <taxon>Embryophyta</taxon>
        <taxon>Tracheophyta</taxon>
        <taxon>Spermatophyta</taxon>
        <taxon>Magnoliopsida</taxon>
        <taxon>eudicotyledons</taxon>
        <taxon>Gunneridae</taxon>
        <taxon>Pentapetalae</taxon>
        <taxon>rosids</taxon>
        <taxon>malvids</taxon>
        <taxon>Brassicales</taxon>
        <taxon>Brassicaceae</taxon>
        <taxon>Brassiceae</taxon>
        <taxon>Brassica</taxon>
    </lineage>
</organism>
<dbReference type="PANTHER" id="PTHR48062:SF74">
    <property type="entry name" value="LEUCINE-RICH REPEAT-CONTAINING N-TERMINAL PLANT-TYPE DOMAIN-CONTAINING PROTEIN"/>
    <property type="match status" value="1"/>
</dbReference>
<evidence type="ECO:0000256" key="8">
    <source>
        <dbReference type="ARBA" id="ARBA00022989"/>
    </source>
</evidence>
<evidence type="ECO:0000256" key="7">
    <source>
        <dbReference type="ARBA" id="ARBA00022737"/>
    </source>
</evidence>
<keyword evidence="9 12" id="KW-0472">Membrane</keyword>
<dbReference type="AlphaFoldDB" id="A0A8X8AU72"/>
<evidence type="ECO:0000256" key="12">
    <source>
        <dbReference type="SAM" id="Phobius"/>
    </source>
</evidence>
<dbReference type="FunFam" id="3.80.10.10:FF:000722">
    <property type="entry name" value="Leucine-rich repeat receptor-like protein kinase"/>
    <property type="match status" value="1"/>
</dbReference>
<keyword evidence="6 13" id="KW-0732">Signal</keyword>
<evidence type="ECO:0000256" key="1">
    <source>
        <dbReference type="ARBA" id="ARBA00004251"/>
    </source>
</evidence>
<evidence type="ECO:0000256" key="6">
    <source>
        <dbReference type="ARBA" id="ARBA00022729"/>
    </source>
</evidence>
<sequence length="229" mass="25869">MCQNLIWVMILLGQIHGYKSCIQKERMALFEIKMYMISVAQEGESNSVLPTWTNDTKSDCCRWKGVKCNRSSGRVTEIAFGVIPRSFSGLKTVESLDLSFNRLHGEIPPQLTELSSLAVFNVSYNNLSGVIPQGKQFNTFDTKSYLGNPFLCGQPTNKSCNSNNVKEPDNEVEAHEYAIDMVSFYWSLTASYVTILVGVLASLSFDSPWSRAWFNTVDAFLLKVRNLFW</sequence>
<comment type="similarity">
    <text evidence="2">Belongs to the RLP family.</text>
</comment>
<gene>
    <name evidence="15" type="ORF">Bca52824_024841</name>
</gene>
<dbReference type="Proteomes" id="UP000886595">
    <property type="component" value="Unassembled WGS sequence"/>
</dbReference>
<feature type="chain" id="PRO_5036494743" description="Leucine-rich repeat-containing N-terminal plant-type domain-containing protein" evidence="13">
    <location>
        <begin position="18"/>
        <end position="229"/>
    </location>
</feature>
<name>A0A8X8AU72_BRACI</name>
<evidence type="ECO:0000256" key="5">
    <source>
        <dbReference type="ARBA" id="ARBA00022692"/>
    </source>
</evidence>
<keyword evidence="7" id="KW-0677">Repeat</keyword>
<accession>A0A8X8AU72</accession>
<evidence type="ECO:0000256" key="9">
    <source>
        <dbReference type="ARBA" id="ARBA00023136"/>
    </source>
</evidence>
<dbReference type="EMBL" id="JAAMPC010000005">
    <property type="protein sequence ID" value="KAG2313284.1"/>
    <property type="molecule type" value="Genomic_DNA"/>
</dbReference>
<evidence type="ECO:0000256" key="2">
    <source>
        <dbReference type="ARBA" id="ARBA00009592"/>
    </source>
</evidence>
<feature type="signal peptide" evidence="13">
    <location>
        <begin position="1"/>
        <end position="17"/>
    </location>
</feature>
<dbReference type="Gene3D" id="3.80.10.10">
    <property type="entry name" value="Ribonuclease Inhibitor"/>
    <property type="match status" value="2"/>
</dbReference>
<keyword evidence="5 12" id="KW-0812">Transmembrane</keyword>
<dbReference type="PANTHER" id="PTHR48062">
    <property type="entry name" value="RECEPTOR-LIKE PROTEIN 14"/>
    <property type="match status" value="1"/>
</dbReference>
<dbReference type="InterPro" id="IPR013210">
    <property type="entry name" value="LRR_N_plant-typ"/>
</dbReference>
<comment type="caution">
    <text evidence="15">The sequence shown here is derived from an EMBL/GenBank/DDBJ whole genome shotgun (WGS) entry which is preliminary data.</text>
</comment>
<keyword evidence="8 12" id="KW-1133">Transmembrane helix</keyword>
<keyword evidence="11" id="KW-0325">Glycoprotein</keyword>
<dbReference type="InterPro" id="IPR032675">
    <property type="entry name" value="LRR_dom_sf"/>
</dbReference>